<evidence type="ECO:0000256" key="4">
    <source>
        <dbReference type="ARBA" id="ARBA00022481"/>
    </source>
</evidence>
<dbReference type="PANTHER" id="PTHR30093:SF2">
    <property type="entry name" value="TYPE II SECRETION SYSTEM PROTEIN H"/>
    <property type="match status" value="1"/>
</dbReference>
<dbReference type="Pfam" id="PF07963">
    <property type="entry name" value="N_methyl"/>
    <property type="match status" value="1"/>
</dbReference>
<dbReference type="InterPro" id="IPR012902">
    <property type="entry name" value="N_methyl_site"/>
</dbReference>
<evidence type="ECO:0000256" key="2">
    <source>
        <dbReference type="ARBA" id="ARBA00004241"/>
    </source>
</evidence>
<keyword evidence="10" id="KW-0813">Transport</keyword>
<evidence type="ECO:0000256" key="5">
    <source>
        <dbReference type="ARBA" id="ARBA00022692"/>
    </source>
</evidence>
<evidence type="ECO:0000256" key="8">
    <source>
        <dbReference type="ARBA" id="ARBA00023287"/>
    </source>
</evidence>
<keyword evidence="7 10" id="KW-0472">Membrane</keyword>
<dbReference type="GO" id="GO:0005886">
    <property type="term" value="C:plasma membrane"/>
    <property type="evidence" value="ECO:0007669"/>
    <property type="project" value="UniProtKB-SubCell"/>
</dbReference>
<dbReference type="GO" id="GO:0015627">
    <property type="term" value="C:type II protein secretion system complex"/>
    <property type="evidence" value="ECO:0007669"/>
    <property type="project" value="InterPro"/>
</dbReference>
<dbReference type="InterPro" id="IPR016940">
    <property type="entry name" value="ComGC"/>
</dbReference>
<reference evidence="12 13" key="1">
    <citation type="submission" date="2017-12" db="EMBL/GenBank/DDBJ databases">
        <title>Taxonomic description and draft genome of Pradoshia cofamensis Gen. nov., sp. nov., a thermotolerant bacillale isolated from anterior gut of earthworm Eisenia fetida.</title>
        <authorList>
            <person name="Saha T."/>
            <person name="Chakraborty R."/>
        </authorList>
    </citation>
    <scope>NUCLEOTIDE SEQUENCE [LARGE SCALE GENOMIC DNA]</scope>
    <source>
        <strain evidence="12 13">EAG3</strain>
    </source>
</reference>
<dbReference type="GO" id="GO:0009986">
    <property type="term" value="C:cell surface"/>
    <property type="evidence" value="ECO:0007669"/>
    <property type="project" value="UniProtKB-SubCell"/>
</dbReference>
<dbReference type="Gene3D" id="3.30.700.10">
    <property type="entry name" value="Glycoprotein, Type 4 Pilin"/>
    <property type="match status" value="1"/>
</dbReference>
<comment type="function">
    <text evidence="10">Required for transformation and DNA binding.</text>
</comment>
<evidence type="ECO:0000256" key="6">
    <source>
        <dbReference type="ARBA" id="ARBA00022989"/>
    </source>
</evidence>
<accession>A0A2S7N3F9</accession>
<comment type="subcellular location">
    <subcellularLocation>
        <location evidence="1">Cell membrane</location>
        <topology evidence="1">Single-pass membrane protein</topology>
    </subcellularLocation>
    <subcellularLocation>
        <location evidence="2">Cell surface</location>
    </subcellularLocation>
</comment>
<evidence type="ECO:0000256" key="3">
    <source>
        <dbReference type="ARBA" id="ARBA00022475"/>
    </source>
</evidence>
<feature type="propeptide" id="PRO_5035527784" evidence="11">
    <location>
        <begin position="1"/>
        <end position="12"/>
    </location>
</feature>
<dbReference type="InterPro" id="IPR000983">
    <property type="entry name" value="Bac_GSPG_pilin"/>
</dbReference>
<dbReference type="RefSeq" id="WP_104847621.1">
    <property type="nucleotide sequence ID" value="NZ_PKOZ01000001.1"/>
</dbReference>
<dbReference type="OrthoDB" id="1798043at2"/>
<keyword evidence="6 10" id="KW-1133">Transmembrane helix</keyword>
<keyword evidence="13" id="KW-1185">Reference proteome</keyword>
<feature type="chain" id="PRO_5035527783" description="ComG operon protein 3" evidence="11">
    <location>
        <begin position="13"/>
        <end position="106"/>
    </location>
</feature>
<dbReference type="SUPFAM" id="SSF54523">
    <property type="entry name" value="Pili subunits"/>
    <property type="match status" value="1"/>
</dbReference>
<keyword evidence="4 11" id="KW-0488">Methylation</keyword>
<dbReference type="Proteomes" id="UP000239663">
    <property type="component" value="Unassembled WGS sequence"/>
</dbReference>
<evidence type="ECO:0000256" key="11">
    <source>
        <dbReference type="PIRSR" id="PIRSR029928-50"/>
    </source>
</evidence>
<dbReference type="PIRSF" id="PIRSF029928">
    <property type="entry name" value="Late_competence_ComGC"/>
    <property type="match status" value="1"/>
</dbReference>
<gene>
    <name evidence="12" type="ORF">CYL18_01095</name>
</gene>
<comment type="caution">
    <text evidence="12">The sequence shown here is derived from an EMBL/GenBank/DDBJ whole genome shotgun (WGS) entry which is preliminary data.</text>
</comment>
<protein>
    <recommendedName>
        <fullName evidence="10">ComG operon protein 3</fullName>
    </recommendedName>
</protein>
<name>A0A2S7N3F9_9BACI</name>
<organism evidence="12 13">
    <name type="scientific">Pradoshia eiseniae</name>
    <dbReference type="NCBI Taxonomy" id="2064768"/>
    <lineage>
        <taxon>Bacteria</taxon>
        <taxon>Bacillati</taxon>
        <taxon>Bacillota</taxon>
        <taxon>Bacilli</taxon>
        <taxon>Bacillales</taxon>
        <taxon>Bacillaceae</taxon>
        <taxon>Pradoshia</taxon>
    </lineage>
</organism>
<dbReference type="PANTHER" id="PTHR30093">
    <property type="entry name" value="GENERAL SECRETION PATHWAY PROTEIN G"/>
    <property type="match status" value="1"/>
</dbReference>
<dbReference type="GO" id="GO:0030420">
    <property type="term" value="P:establishment of competence for transformation"/>
    <property type="evidence" value="ECO:0007669"/>
    <property type="project" value="UniProtKB-UniRule"/>
</dbReference>
<dbReference type="NCBIfam" id="NF040999">
    <property type="entry name" value="pilin_ComGC"/>
    <property type="match status" value="1"/>
</dbReference>
<feature type="modified residue" description="N-methylphenylalanine" evidence="11">
    <location>
        <position position="13"/>
    </location>
</feature>
<dbReference type="EMBL" id="PKOZ01000001">
    <property type="protein sequence ID" value="PQD96525.1"/>
    <property type="molecule type" value="Genomic_DNA"/>
</dbReference>
<evidence type="ECO:0000256" key="10">
    <source>
        <dbReference type="PIRNR" id="PIRNR029928"/>
    </source>
</evidence>
<dbReference type="NCBIfam" id="TIGR02532">
    <property type="entry name" value="IV_pilin_GFxxxE"/>
    <property type="match status" value="1"/>
</dbReference>
<evidence type="ECO:0000256" key="7">
    <source>
        <dbReference type="ARBA" id="ARBA00023136"/>
    </source>
</evidence>
<dbReference type="PRINTS" id="PR00813">
    <property type="entry name" value="BCTERIALGSPG"/>
</dbReference>
<sequence length="106" mass="11662">MNKWRKILNERGFTLIEMMIVMLVISVLLIITVPSIIKNQEAVNKKGCEAYIKMVEGQIQSYKLKENKTPSKEELISGGYIKDGASCPGGNEIVINADGSVDEASS</sequence>
<evidence type="ECO:0000256" key="1">
    <source>
        <dbReference type="ARBA" id="ARBA00004162"/>
    </source>
</evidence>
<keyword evidence="3 10" id="KW-1003">Cell membrane</keyword>
<evidence type="ECO:0000256" key="9">
    <source>
        <dbReference type="ARBA" id="ARBA00043982"/>
    </source>
</evidence>
<evidence type="ECO:0000313" key="12">
    <source>
        <dbReference type="EMBL" id="PQD96525.1"/>
    </source>
</evidence>
<keyword evidence="5 10" id="KW-0812">Transmembrane</keyword>
<evidence type="ECO:0000313" key="13">
    <source>
        <dbReference type="Proteomes" id="UP000239663"/>
    </source>
</evidence>
<comment type="subunit">
    <text evidence="10">Homodimer.</text>
</comment>
<dbReference type="GO" id="GO:0015628">
    <property type="term" value="P:protein secretion by the type II secretion system"/>
    <property type="evidence" value="ECO:0007669"/>
    <property type="project" value="InterPro"/>
</dbReference>
<dbReference type="PROSITE" id="PS00409">
    <property type="entry name" value="PROKAR_NTER_METHYL"/>
    <property type="match status" value="1"/>
</dbReference>
<dbReference type="InterPro" id="IPR045584">
    <property type="entry name" value="Pilin-like"/>
</dbReference>
<proteinExistence type="inferred from homology"/>
<dbReference type="AlphaFoldDB" id="A0A2S7N3F9"/>
<feature type="transmembrane region" description="Helical" evidence="10">
    <location>
        <begin position="12"/>
        <end position="37"/>
    </location>
</feature>
<comment type="similarity">
    <text evidence="9 10">Belongs to the ComGC family.</text>
</comment>
<keyword evidence="8 10" id="KW-0178">Competence</keyword>